<reference evidence="3" key="1">
    <citation type="journal article" date="2010" name="Genome Res.">
        <title>Population genomic sequencing of Coccidioides fungi reveals recent hybridization and transposon control.</title>
        <authorList>
            <person name="Neafsey D.E."/>
            <person name="Barker B.M."/>
            <person name="Sharpton T.J."/>
            <person name="Stajich J.E."/>
            <person name="Park D.J."/>
            <person name="Whiston E."/>
            <person name="Hung C.-Y."/>
            <person name="McMahan C."/>
            <person name="White J."/>
            <person name="Sykes S."/>
            <person name="Heiman D."/>
            <person name="Young S."/>
            <person name="Zeng Q."/>
            <person name="Abouelleil A."/>
            <person name="Aftuck L."/>
            <person name="Bessette D."/>
            <person name="Brown A."/>
            <person name="FitzGerald M."/>
            <person name="Lui A."/>
            <person name="Macdonald J.P."/>
            <person name="Priest M."/>
            <person name="Orbach M.J."/>
            <person name="Galgiani J.N."/>
            <person name="Kirkland T.N."/>
            <person name="Cole G.T."/>
            <person name="Birren B.W."/>
            <person name="Henn M.R."/>
            <person name="Taylor J.W."/>
            <person name="Rounsley S.D."/>
        </authorList>
    </citation>
    <scope>NUCLEOTIDE SEQUENCE [LARGE SCALE GENOMIC DNA]</scope>
    <source>
        <strain evidence="3">H538.4</strain>
    </source>
</reference>
<dbReference type="EMBL" id="DS016987">
    <property type="protein sequence ID" value="KMU85025.1"/>
    <property type="molecule type" value="Genomic_DNA"/>
</dbReference>
<name>A0A0J8RIS8_COCIT</name>
<dbReference type="Proteomes" id="UP000054563">
    <property type="component" value="Unassembled WGS sequence"/>
</dbReference>
<gene>
    <name evidence="2" type="ORF">CIHG_02808</name>
</gene>
<protein>
    <submittedName>
        <fullName evidence="2">Uncharacterized protein</fullName>
    </submittedName>
</protein>
<feature type="region of interest" description="Disordered" evidence="1">
    <location>
        <begin position="18"/>
        <end position="40"/>
    </location>
</feature>
<dbReference type="AlphaFoldDB" id="A0A0J8RIS8"/>
<evidence type="ECO:0000256" key="1">
    <source>
        <dbReference type="SAM" id="MobiDB-lite"/>
    </source>
</evidence>
<proteinExistence type="predicted"/>
<evidence type="ECO:0000313" key="2">
    <source>
        <dbReference type="EMBL" id="KMU85025.1"/>
    </source>
</evidence>
<evidence type="ECO:0000313" key="3">
    <source>
        <dbReference type="Proteomes" id="UP000054563"/>
    </source>
</evidence>
<accession>A0A0J8RIS8</accession>
<dbReference type="VEuPathDB" id="FungiDB:CIHG_02808"/>
<organism evidence="2 3">
    <name type="scientific">Coccidioides immitis H538.4</name>
    <dbReference type="NCBI Taxonomy" id="396776"/>
    <lineage>
        <taxon>Eukaryota</taxon>
        <taxon>Fungi</taxon>
        <taxon>Dikarya</taxon>
        <taxon>Ascomycota</taxon>
        <taxon>Pezizomycotina</taxon>
        <taxon>Eurotiomycetes</taxon>
        <taxon>Eurotiomycetidae</taxon>
        <taxon>Onygenales</taxon>
        <taxon>Onygenaceae</taxon>
        <taxon>Coccidioides</taxon>
    </lineage>
</organism>
<sequence length="105" mass="11736">MNAAFVCESTLQRLSSRGQKHGLRNQQCASPDLGSSAEGARRLGARSKRKLWLGRRGHRISSMSRSVFVSNSATNNVRRTFAKRQPSFCRHSFLAQYLVISLSPN</sequence>